<dbReference type="InterPro" id="IPR003477">
    <property type="entry name" value="PemK-like"/>
</dbReference>
<dbReference type="GO" id="GO:0006402">
    <property type="term" value="P:mRNA catabolic process"/>
    <property type="evidence" value="ECO:0007669"/>
    <property type="project" value="TreeGrafter"/>
</dbReference>
<evidence type="ECO:0000313" key="2">
    <source>
        <dbReference type="Proteomes" id="UP000546701"/>
    </source>
</evidence>
<evidence type="ECO:0000313" key="1">
    <source>
        <dbReference type="EMBL" id="MBB5730034.1"/>
    </source>
</evidence>
<organism evidence="1 2">
    <name type="scientific">Sphingomonas prati</name>
    <dbReference type="NCBI Taxonomy" id="1843237"/>
    <lineage>
        <taxon>Bacteria</taxon>
        <taxon>Pseudomonadati</taxon>
        <taxon>Pseudomonadota</taxon>
        <taxon>Alphaproteobacteria</taxon>
        <taxon>Sphingomonadales</taxon>
        <taxon>Sphingomonadaceae</taxon>
        <taxon>Sphingomonas</taxon>
    </lineage>
</organism>
<reference evidence="1 2" key="1">
    <citation type="submission" date="2020-08" db="EMBL/GenBank/DDBJ databases">
        <title>Genomic Encyclopedia of Type Strains, Phase IV (KMG-IV): sequencing the most valuable type-strain genomes for metagenomic binning, comparative biology and taxonomic classification.</title>
        <authorList>
            <person name="Goeker M."/>
        </authorList>
    </citation>
    <scope>NUCLEOTIDE SEQUENCE [LARGE SCALE GENOMIC DNA]</scope>
    <source>
        <strain evidence="1 2">DSM 103336</strain>
    </source>
</reference>
<dbReference type="InterPro" id="IPR011067">
    <property type="entry name" value="Plasmid_toxin/cell-grow_inhib"/>
</dbReference>
<dbReference type="GO" id="GO:0004521">
    <property type="term" value="F:RNA endonuclease activity"/>
    <property type="evidence" value="ECO:0007669"/>
    <property type="project" value="TreeGrafter"/>
</dbReference>
<dbReference type="EC" id="3.1.-.-" evidence="1"/>
<dbReference type="OrthoDB" id="3196747at2"/>
<proteinExistence type="predicted"/>
<comment type="caution">
    <text evidence="1">The sequence shown here is derived from an EMBL/GenBank/DDBJ whole genome shotgun (WGS) entry which is preliminary data.</text>
</comment>
<dbReference type="Proteomes" id="UP000546701">
    <property type="component" value="Unassembled WGS sequence"/>
</dbReference>
<dbReference type="Gene3D" id="2.30.30.110">
    <property type="match status" value="1"/>
</dbReference>
<name>A0A7W9BTW4_9SPHN</name>
<dbReference type="Pfam" id="PF02452">
    <property type="entry name" value="PemK_toxin"/>
    <property type="match status" value="1"/>
</dbReference>
<dbReference type="SUPFAM" id="SSF50118">
    <property type="entry name" value="Cell growth inhibitor/plasmid maintenance toxic component"/>
    <property type="match status" value="1"/>
</dbReference>
<accession>A0A7W9BTW4</accession>
<dbReference type="PANTHER" id="PTHR33988:SF1">
    <property type="entry name" value="ENDORIBONUCLEASE MAZF7-RELATED"/>
    <property type="match status" value="1"/>
</dbReference>
<gene>
    <name evidence="1" type="ORF">FHS99_002532</name>
</gene>
<keyword evidence="1" id="KW-0378">Hydrolase</keyword>
<dbReference type="GO" id="GO:0016787">
    <property type="term" value="F:hydrolase activity"/>
    <property type="evidence" value="ECO:0007669"/>
    <property type="project" value="UniProtKB-KW"/>
</dbReference>
<protein>
    <submittedName>
        <fullName evidence="1">mRNA interferase MazF</fullName>
        <ecNumber evidence="1">3.1.-.-</ecNumber>
    </submittedName>
</protein>
<sequence length="111" mass="12054">MIELRRGQVVLVVEKGDYSGKLRPAVIVQRDSTLDVSDGVTLCGLTSKIAATEPMRVLLTPGNGVGIDAPSMVMADKILTLRRENVRAVVGMVPAPKMQEIEGALRRWLDL</sequence>
<dbReference type="AlphaFoldDB" id="A0A7W9BTW4"/>
<dbReference type="EMBL" id="JACIJR010000006">
    <property type="protein sequence ID" value="MBB5730034.1"/>
    <property type="molecule type" value="Genomic_DNA"/>
</dbReference>
<keyword evidence="2" id="KW-1185">Reference proteome</keyword>
<dbReference type="GO" id="GO:0016075">
    <property type="term" value="P:rRNA catabolic process"/>
    <property type="evidence" value="ECO:0007669"/>
    <property type="project" value="TreeGrafter"/>
</dbReference>
<dbReference type="GO" id="GO:0003677">
    <property type="term" value="F:DNA binding"/>
    <property type="evidence" value="ECO:0007669"/>
    <property type="project" value="InterPro"/>
</dbReference>
<dbReference type="PANTHER" id="PTHR33988">
    <property type="entry name" value="ENDORIBONUCLEASE MAZF-RELATED"/>
    <property type="match status" value="1"/>
</dbReference>
<dbReference type="RefSeq" id="WP_157176448.1">
    <property type="nucleotide sequence ID" value="NZ_BMJP01000004.1"/>
</dbReference>